<dbReference type="GO" id="GO:0000149">
    <property type="term" value="F:SNARE binding"/>
    <property type="evidence" value="ECO:0007669"/>
    <property type="project" value="TreeGrafter"/>
</dbReference>
<feature type="compositionally biased region" description="Basic and acidic residues" evidence="4">
    <location>
        <begin position="95"/>
        <end position="108"/>
    </location>
</feature>
<dbReference type="OrthoDB" id="72772at2759"/>
<dbReference type="InterPro" id="IPR018791">
    <property type="entry name" value="UV_resistance/autophagy_Atg14"/>
</dbReference>
<feature type="region of interest" description="Disordered" evidence="4">
    <location>
        <begin position="1"/>
        <end position="23"/>
    </location>
</feature>
<dbReference type="PANTHER" id="PTHR15157">
    <property type="entry name" value="UV RADIATION RESISTANCE-ASSOCIATED GENE PROTEIN"/>
    <property type="match status" value="1"/>
</dbReference>
<evidence type="ECO:0000313" key="6">
    <source>
        <dbReference type="Proteomes" id="UP000092666"/>
    </source>
</evidence>
<name>A0A1B9GW82_9TREE</name>
<feature type="compositionally biased region" description="Low complexity" evidence="4">
    <location>
        <begin position="944"/>
        <end position="957"/>
    </location>
</feature>
<feature type="region of interest" description="Disordered" evidence="4">
    <location>
        <begin position="851"/>
        <end position="1061"/>
    </location>
</feature>
<feature type="region of interest" description="Disordered" evidence="4">
    <location>
        <begin position="40"/>
        <end position="181"/>
    </location>
</feature>
<dbReference type="STRING" id="1296120.A0A1B9GW82"/>
<feature type="compositionally biased region" description="Low complexity" evidence="4">
    <location>
        <begin position="273"/>
        <end position="289"/>
    </location>
</feature>
<feature type="compositionally biased region" description="Gly residues" evidence="4">
    <location>
        <begin position="869"/>
        <end position="882"/>
    </location>
</feature>
<dbReference type="Pfam" id="PF10186">
    <property type="entry name" value="ATG14"/>
    <property type="match status" value="1"/>
</dbReference>
<gene>
    <name evidence="5" type="ORF">I316_02840</name>
</gene>
<evidence type="ECO:0000313" key="5">
    <source>
        <dbReference type="EMBL" id="OCF35294.1"/>
    </source>
</evidence>
<dbReference type="GO" id="GO:0005768">
    <property type="term" value="C:endosome"/>
    <property type="evidence" value="ECO:0007669"/>
    <property type="project" value="TreeGrafter"/>
</dbReference>
<accession>A0A1B9GW82</accession>
<dbReference type="PANTHER" id="PTHR15157:SF5">
    <property type="entry name" value="UV RADIATION RESISTANCE-ASSOCIATED GENE PROTEIN"/>
    <property type="match status" value="1"/>
</dbReference>
<sequence length="1061" mass="116492">MGKGKADGDDENEDIAIDERWRPYDRPRIRHITGIRIHQLTLPESLALAPKPKSPSIPEDDENGDGYSYPLSPTGQRSRRLSTSSFSFAHSSSLRYEHDLTTHTRERSSSSSTARPYYEPPSPTVSLHHTLPRTRVTRPRAPTLAGEALESGSALGRSETRDHAYEHETHPDGSGQGNDAQARRPMKCFITLKVPKTKGAALEEDEGVSERRRTKSDERDLRRTRGNGNGNSSGSQSVAVKRPSLFTRTSSSTSSIYAASLPTTPTKPNLIRPSISTSSSSSSLPGTSDDGLEPRRRTVSLNTSSRNIPNSPSRSSSIPFPSSVSNGSLSRTPSRLSGEDPSATPQSLKSPPSFRGLSIKKSRPSLSVSHQLANGHLSPTQSTNIRRCSEPESKDAHQPQKEGKELDVDKPKPTVKGKKRERAPTFPFYISSIHRPSTYPRFQGLEEGDFASWLTETESALDEVELEIWVEIPQGQDRSAAKWIKLDYSGRSHSVANGKGSIVKLSRLRRGPAKGQNGVEFTFLHDSKEVYHIAQHGEEGEEGVRRNIVERSMRETRMKRGAGFGGLHQLVNLQAVVADTQRSIEQVRREVDLLLYQDTDRSALRREIRERQSRIQWISEKVKEVEKSIKETSAKTTLRQQDIETRRRNLREAEAADELRHGRAKDLDNEIERTENERISLLPTIHALRAHHAQMLDTLFPIQPLDPSQLLYTILNVPLPIPIGPKDPAPPLSVPEFKVDERTTAAALGYVALLVQILGHLGGAAGGLPYVITCAGSKSAVRDGTGVMQGPRSFPLYAKGVERYRYEYAVFLLNKNIELLMQEANIRLLDLRHTLPNLKNLLLTLSSTRVPSSTSLHSSKTRSRDTAFGYGGSGHLGLGTRAGHGHVHAHRNESGASTPTLLNPFSGEGSGGNTDGNSRASSAAWPHLAQSQAQTHTQMERSRSPSAAAYTPSPSTSLAGDSPMKASLPTTSGMTSGQPNISSPLKPKVQSGDRDRDQGSRSAISTPRHVHMRRSLQRAQKEAHVAQWKLGSSVDLTSDGENHGPEEESDTVDNEGNHSHP</sequence>
<reference evidence="5 6" key="1">
    <citation type="submission" date="2013-07" db="EMBL/GenBank/DDBJ databases">
        <title>The Genome Sequence of Cryptococcus heveanensis BCC8398.</title>
        <authorList>
            <consortium name="The Broad Institute Genome Sequencing Platform"/>
            <person name="Cuomo C."/>
            <person name="Litvintseva A."/>
            <person name="Chen Y."/>
            <person name="Heitman J."/>
            <person name="Sun S."/>
            <person name="Springer D."/>
            <person name="Dromer F."/>
            <person name="Young S.K."/>
            <person name="Zeng Q."/>
            <person name="Gargeya S."/>
            <person name="Fitzgerald M."/>
            <person name="Abouelleil A."/>
            <person name="Alvarado L."/>
            <person name="Berlin A.M."/>
            <person name="Chapman S.B."/>
            <person name="Dewar J."/>
            <person name="Goldberg J."/>
            <person name="Griggs A."/>
            <person name="Gujja S."/>
            <person name="Hansen M."/>
            <person name="Howarth C."/>
            <person name="Imamovic A."/>
            <person name="Larimer J."/>
            <person name="McCowan C."/>
            <person name="Murphy C."/>
            <person name="Pearson M."/>
            <person name="Priest M."/>
            <person name="Roberts A."/>
            <person name="Saif S."/>
            <person name="Shea T."/>
            <person name="Sykes S."/>
            <person name="Wortman J."/>
            <person name="Nusbaum C."/>
            <person name="Birren B."/>
        </authorList>
    </citation>
    <scope>NUCLEOTIDE SEQUENCE [LARGE SCALE GENOMIC DNA]</scope>
    <source>
        <strain evidence="5 6">BCC8398</strain>
    </source>
</reference>
<dbReference type="GO" id="GO:0032991">
    <property type="term" value="C:protein-containing complex"/>
    <property type="evidence" value="ECO:0007669"/>
    <property type="project" value="UniProtKB-ARBA"/>
</dbReference>
<keyword evidence="3" id="KW-0175">Coiled coil</keyword>
<proteinExistence type="inferred from homology"/>
<keyword evidence="6" id="KW-1185">Reference proteome</keyword>
<feature type="compositionally biased region" description="Polar residues" evidence="4">
    <location>
        <begin position="364"/>
        <end position="386"/>
    </location>
</feature>
<feature type="compositionally biased region" description="Basic and acidic residues" evidence="4">
    <location>
        <begin position="387"/>
        <end position="412"/>
    </location>
</feature>
<comment type="similarity">
    <text evidence="1">Belongs to the ATG14 family.</text>
</comment>
<dbReference type="EMBL" id="KI669499">
    <property type="protein sequence ID" value="OCF35294.1"/>
    <property type="molecule type" value="Genomic_DNA"/>
</dbReference>
<feature type="compositionally biased region" description="Polar residues" evidence="4">
    <location>
        <begin position="968"/>
        <end position="983"/>
    </location>
</feature>
<feature type="compositionally biased region" description="Polar residues" evidence="4">
    <location>
        <begin position="894"/>
        <end position="903"/>
    </location>
</feature>
<evidence type="ECO:0000256" key="2">
    <source>
        <dbReference type="ARBA" id="ARBA00013807"/>
    </source>
</evidence>
<evidence type="ECO:0000256" key="4">
    <source>
        <dbReference type="SAM" id="MobiDB-lite"/>
    </source>
</evidence>
<dbReference type="GO" id="GO:0000323">
    <property type="term" value="C:lytic vacuole"/>
    <property type="evidence" value="ECO:0007669"/>
    <property type="project" value="TreeGrafter"/>
</dbReference>
<reference evidence="6" key="2">
    <citation type="submission" date="2013-12" db="EMBL/GenBank/DDBJ databases">
        <title>Evolution of pathogenesis and genome organization in the Tremellales.</title>
        <authorList>
            <person name="Cuomo C."/>
            <person name="Litvintseva A."/>
            <person name="Heitman J."/>
            <person name="Chen Y."/>
            <person name="Sun S."/>
            <person name="Springer D."/>
            <person name="Dromer F."/>
            <person name="Young S."/>
            <person name="Zeng Q."/>
            <person name="Chapman S."/>
            <person name="Gujja S."/>
            <person name="Saif S."/>
            <person name="Birren B."/>
        </authorList>
    </citation>
    <scope>NUCLEOTIDE SEQUENCE [LARGE SCALE GENOMIC DNA]</scope>
    <source>
        <strain evidence="6">BCC8398</strain>
    </source>
</reference>
<feature type="compositionally biased region" description="Basic and acidic residues" evidence="4">
    <location>
        <begin position="208"/>
        <end position="223"/>
    </location>
</feature>
<organism evidence="5 6">
    <name type="scientific">Kwoniella heveanensis BCC8398</name>
    <dbReference type="NCBI Taxonomy" id="1296120"/>
    <lineage>
        <taxon>Eukaryota</taxon>
        <taxon>Fungi</taxon>
        <taxon>Dikarya</taxon>
        <taxon>Basidiomycota</taxon>
        <taxon>Agaricomycotina</taxon>
        <taxon>Tremellomycetes</taxon>
        <taxon>Tremellales</taxon>
        <taxon>Cryptococcaceae</taxon>
        <taxon>Kwoniella</taxon>
    </lineage>
</organism>
<feature type="compositionally biased region" description="Low complexity" evidence="4">
    <location>
        <begin position="302"/>
        <end position="328"/>
    </location>
</feature>
<dbReference type="Proteomes" id="UP000092666">
    <property type="component" value="Unassembled WGS sequence"/>
</dbReference>
<protein>
    <recommendedName>
        <fullName evidence="2">Autophagy-related protein 14</fullName>
    </recommendedName>
</protein>
<feature type="compositionally biased region" description="Basic and acidic residues" evidence="4">
    <location>
        <begin position="158"/>
        <end position="171"/>
    </location>
</feature>
<evidence type="ECO:0000256" key="1">
    <source>
        <dbReference type="ARBA" id="ARBA00009574"/>
    </source>
</evidence>
<dbReference type="GO" id="GO:0035493">
    <property type="term" value="P:SNARE complex assembly"/>
    <property type="evidence" value="ECO:0007669"/>
    <property type="project" value="TreeGrafter"/>
</dbReference>
<feature type="region of interest" description="Disordered" evidence="4">
    <location>
        <begin position="198"/>
        <end position="421"/>
    </location>
</feature>
<dbReference type="AlphaFoldDB" id="A0A1B9GW82"/>
<feature type="compositionally biased region" description="Low complexity" evidence="4">
    <location>
        <begin position="81"/>
        <end position="93"/>
    </location>
</feature>
<evidence type="ECO:0000256" key="3">
    <source>
        <dbReference type="ARBA" id="ARBA00023054"/>
    </source>
</evidence>